<dbReference type="EMBL" id="JARKIK010000051">
    <property type="protein sequence ID" value="KAK8734051.1"/>
    <property type="molecule type" value="Genomic_DNA"/>
</dbReference>
<organism evidence="1 2">
    <name type="scientific">Cherax quadricarinatus</name>
    <name type="common">Australian red claw crayfish</name>
    <dbReference type="NCBI Taxonomy" id="27406"/>
    <lineage>
        <taxon>Eukaryota</taxon>
        <taxon>Metazoa</taxon>
        <taxon>Ecdysozoa</taxon>
        <taxon>Arthropoda</taxon>
        <taxon>Crustacea</taxon>
        <taxon>Multicrustacea</taxon>
        <taxon>Malacostraca</taxon>
        <taxon>Eumalacostraca</taxon>
        <taxon>Eucarida</taxon>
        <taxon>Decapoda</taxon>
        <taxon>Pleocyemata</taxon>
        <taxon>Astacidea</taxon>
        <taxon>Parastacoidea</taxon>
        <taxon>Parastacidae</taxon>
        <taxon>Cherax</taxon>
    </lineage>
</organism>
<feature type="non-terminal residue" evidence="1">
    <location>
        <position position="1"/>
    </location>
</feature>
<proteinExistence type="predicted"/>
<name>A0AAW0WPE0_CHEQU</name>
<gene>
    <name evidence="1" type="ORF">OTU49_005986</name>
</gene>
<protein>
    <submittedName>
        <fullName evidence="1">Uncharacterized protein</fullName>
    </submittedName>
</protein>
<keyword evidence="2" id="KW-1185">Reference proteome</keyword>
<evidence type="ECO:0000313" key="1">
    <source>
        <dbReference type="EMBL" id="KAK8734051.1"/>
    </source>
</evidence>
<evidence type="ECO:0000313" key="2">
    <source>
        <dbReference type="Proteomes" id="UP001445076"/>
    </source>
</evidence>
<feature type="non-terminal residue" evidence="1">
    <location>
        <position position="180"/>
    </location>
</feature>
<dbReference type="AlphaFoldDB" id="A0AAW0WPE0"/>
<dbReference type="Proteomes" id="UP001445076">
    <property type="component" value="Unassembled WGS sequence"/>
</dbReference>
<sequence length="180" mass="19876">QVKERAERLSIASCEEVVIRLGYSVTRTLRDLSDIQEAAHLLQETTRIYRKAQSANTLSSITSVFESAKTVRDRVWALQDGIEEGNSVSIPDQVILSSRPAVLALSEGGGLAQVKVEKKGIHVYSLRPASTAYSVAIKLTVLMSCVKKESPMVFLDIKAGERRLGRVYITLVGKMKRSQQ</sequence>
<comment type="caution">
    <text evidence="1">The sequence shown here is derived from an EMBL/GenBank/DDBJ whole genome shotgun (WGS) entry which is preliminary data.</text>
</comment>
<reference evidence="1 2" key="1">
    <citation type="journal article" date="2024" name="BMC Genomics">
        <title>Genome assembly of redclaw crayfish (Cherax quadricarinatus) provides insights into its immune adaptation and hypoxia tolerance.</title>
        <authorList>
            <person name="Liu Z."/>
            <person name="Zheng J."/>
            <person name="Li H."/>
            <person name="Fang K."/>
            <person name="Wang S."/>
            <person name="He J."/>
            <person name="Zhou D."/>
            <person name="Weng S."/>
            <person name="Chi M."/>
            <person name="Gu Z."/>
            <person name="He J."/>
            <person name="Li F."/>
            <person name="Wang M."/>
        </authorList>
    </citation>
    <scope>NUCLEOTIDE SEQUENCE [LARGE SCALE GENOMIC DNA]</scope>
    <source>
        <strain evidence="1">ZL_2023a</strain>
    </source>
</reference>
<accession>A0AAW0WPE0</accession>